<evidence type="ECO:0000313" key="3">
    <source>
        <dbReference type="Proteomes" id="UP001298681"/>
    </source>
</evidence>
<evidence type="ECO:0000313" key="2">
    <source>
        <dbReference type="EMBL" id="MCG4609465.1"/>
    </source>
</evidence>
<dbReference type="Proteomes" id="UP001298681">
    <property type="component" value="Unassembled WGS sequence"/>
</dbReference>
<dbReference type="Gene3D" id="2.130.10.10">
    <property type="entry name" value="YVTN repeat-like/Quinoprotein amine dehydrogenase"/>
    <property type="match status" value="1"/>
</dbReference>
<keyword evidence="1" id="KW-0812">Transmembrane</keyword>
<accession>A0ABS9MF74</accession>
<dbReference type="Pfam" id="PF18975">
    <property type="entry name" value="DUF5711"/>
    <property type="match status" value="1"/>
</dbReference>
<reference evidence="2 3" key="1">
    <citation type="submission" date="2022-01" db="EMBL/GenBank/DDBJ databases">
        <title>Collection of gut derived symbiotic bacterial strains cultured from healthy donors.</title>
        <authorList>
            <person name="Lin H."/>
            <person name="Kohout C."/>
            <person name="Waligurski E."/>
            <person name="Pamer E.G."/>
        </authorList>
    </citation>
    <scope>NUCLEOTIDE SEQUENCE [LARGE SCALE GENOMIC DNA]</scope>
    <source>
        <strain evidence="2 3">DFI.7.58</strain>
    </source>
</reference>
<protein>
    <submittedName>
        <fullName evidence="2">DUF5711 family protein</fullName>
    </submittedName>
</protein>
<evidence type="ECO:0000256" key="1">
    <source>
        <dbReference type="SAM" id="Phobius"/>
    </source>
</evidence>
<dbReference type="SUPFAM" id="SSF50969">
    <property type="entry name" value="YVTN repeat-like/Quinoprotein amine dehydrogenase"/>
    <property type="match status" value="1"/>
</dbReference>
<comment type="caution">
    <text evidence="2">The sequence shown here is derived from an EMBL/GenBank/DDBJ whole genome shotgun (WGS) entry which is preliminary data.</text>
</comment>
<keyword evidence="3" id="KW-1185">Reference proteome</keyword>
<name>A0ABS9MF74_9FIRM</name>
<keyword evidence="1" id="KW-1133">Transmembrane helix</keyword>
<dbReference type="RefSeq" id="WP_087230385.1">
    <property type="nucleotide sequence ID" value="NZ_JAKNHQ010000001.1"/>
</dbReference>
<gene>
    <name evidence="2" type="ORF">L0P57_00695</name>
</gene>
<dbReference type="InterPro" id="IPR043765">
    <property type="entry name" value="DUF5711"/>
</dbReference>
<feature type="transmembrane region" description="Helical" evidence="1">
    <location>
        <begin position="44"/>
        <end position="63"/>
    </location>
</feature>
<proteinExistence type="predicted"/>
<dbReference type="EMBL" id="JAKNHQ010000001">
    <property type="protein sequence ID" value="MCG4609465.1"/>
    <property type="molecule type" value="Genomic_DNA"/>
</dbReference>
<keyword evidence="1" id="KW-0472">Membrane</keyword>
<organism evidence="2 3">
    <name type="scientific">Anaeromassilibacillus senegalensis</name>
    <dbReference type="NCBI Taxonomy" id="1673717"/>
    <lineage>
        <taxon>Bacteria</taxon>
        <taxon>Bacillati</taxon>
        <taxon>Bacillota</taxon>
        <taxon>Clostridia</taxon>
        <taxon>Eubacteriales</taxon>
        <taxon>Acutalibacteraceae</taxon>
        <taxon>Anaeromassilibacillus</taxon>
    </lineage>
</organism>
<dbReference type="InterPro" id="IPR015943">
    <property type="entry name" value="WD40/YVTN_repeat-like_dom_sf"/>
</dbReference>
<dbReference type="InterPro" id="IPR011044">
    <property type="entry name" value="Quino_amine_DH_bsu"/>
</dbReference>
<sequence>MSQGKRFATGEIDVAKHDRHAEQIAKRRAKRREKQKRTHKIPGWVYKIILILILSVVGMLLWFNRQNLAPDRVMEWVQDRVVGIGVGDGFPQPIAGTVVEPKNFLSVNKELVVVSDTDLSIYNSTAKVLASRQHSFSEPVMKTNGSRTLIYNLGGTGYQVESRTKTVEKKNTEGNIFAGALSEDGHYAFATQAEGYCGELTAYKPDGTAKFQYWFADYYPTSVALDPSGSHAAVTAISALDGGLTSAVYLLDLSTEGAVEPFAAYTENMMLDSYWSADGTVSAIGDKMTAVINTATQTKVNYDYQGMQLSAYTVDSGRTVLSLTAFDSATSSRLVVLGGDGKELANISVPGEIRSVSLYGDTVAALAGGTIYAYSAVGGNPIATVDAGGDAKAVALASESEAYVLGISELRYVELAAF</sequence>